<dbReference type="Gene3D" id="3.90.950.20">
    <property type="entry name" value="CinA-like"/>
    <property type="match status" value="1"/>
</dbReference>
<name>A0ABT8T586_9BACT</name>
<dbReference type="RefSeq" id="WP_302243523.1">
    <property type="nucleotide sequence ID" value="NZ_JAULJQ010000001.1"/>
</dbReference>
<reference evidence="2 3" key="1">
    <citation type="submission" date="2023-06" db="EMBL/GenBank/DDBJ databases">
        <title>Campylobacter magnum sp. nov., isolated from cecal contents of domestic pigs (Sus scrofa domesticus).</title>
        <authorList>
            <person name="Papic B."/>
            <person name="Gruntar I."/>
        </authorList>
    </citation>
    <scope>NUCLEOTIDE SEQUENCE [LARGE SCALE GENOMIC DNA]</scope>
    <source>
        <strain evidence="3">34484-21</strain>
    </source>
</reference>
<dbReference type="InterPro" id="IPR036653">
    <property type="entry name" value="CinA-like_C"/>
</dbReference>
<dbReference type="InterPro" id="IPR008136">
    <property type="entry name" value="CinA_C"/>
</dbReference>
<gene>
    <name evidence="2" type="ORF">Q2362_01515</name>
</gene>
<evidence type="ECO:0000313" key="3">
    <source>
        <dbReference type="Proteomes" id="UP001171111"/>
    </source>
</evidence>
<sequence length="363" mass="40146">MRHILIIVGEEIHINEPFMDYILKRFKEHFTHTPLISYIGNSDKELPFKIENLAKNYDYLTIIANESNFYTISKILCTLSSDSLELKNDTLMPSRTELFVENSFVAEILEAKINLLKACPNKALPVFLLENTTRTENFMLNAVNKDDALSLLVSLADSFNVNIFTSQILPELVLVRATNQKFGQIDEFLASVNERLKKHFIKGDNIAEFIVSSLKAKGLNLSFAESCTAGLVAAKLGSISGASEVFSGSLVTYSNHIKNVWLGVDEAVLETKGAVSSQCVEQMAKGALNMSGADFAIAISGIAGPGGGSREKPVGLVYIAVANDEHCEVRECHFSGDRDYIREQSALRAYSLLLESFWDEIVE</sequence>
<evidence type="ECO:0000259" key="1">
    <source>
        <dbReference type="Pfam" id="PF02464"/>
    </source>
</evidence>
<dbReference type="Proteomes" id="UP001171111">
    <property type="component" value="Unassembled WGS sequence"/>
</dbReference>
<comment type="caution">
    <text evidence="2">The sequence shown here is derived from an EMBL/GenBank/DDBJ whole genome shotgun (WGS) entry which is preliminary data.</text>
</comment>
<keyword evidence="3" id="KW-1185">Reference proteome</keyword>
<organism evidence="2 3">
    <name type="scientific">Campylobacter magnus</name>
    <dbReference type="NCBI Taxonomy" id="3026462"/>
    <lineage>
        <taxon>Bacteria</taxon>
        <taxon>Pseudomonadati</taxon>
        <taxon>Campylobacterota</taxon>
        <taxon>Epsilonproteobacteria</taxon>
        <taxon>Campylobacterales</taxon>
        <taxon>Campylobacteraceae</taxon>
        <taxon>Campylobacter</taxon>
    </lineage>
</organism>
<feature type="domain" description="CinA C-terminal" evidence="1">
    <location>
        <begin position="205"/>
        <end position="355"/>
    </location>
</feature>
<dbReference type="Pfam" id="PF02464">
    <property type="entry name" value="CinA"/>
    <property type="match status" value="1"/>
</dbReference>
<proteinExistence type="predicted"/>
<dbReference type="EMBL" id="JAULJQ010000001">
    <property type="protein sequence ID" value="MDO2408779.1"/>
    <property type="molecule type" value="Genomic_DNA"/>
</dbReference>
<dbReference type="SUPFAM" id="SSF142433">
    <property type="entry name" value="CinA-like"/>
    <property type="match status" value="1"/>
</dbReference>
<accession>A0ABT8T586</accession>
<dbReference type="NCBIfam" id="TIGR00199">
    <property type="entry name" value="PncC_domain"/>
    <property type="match status" value="1"/>
</dbReference>
<evidence type="ECO:0000313" key="2">
    <source>
        <dbReference type="EMBL" id="MDO2408779.1"/>
    </source>
</evidence>
<protein>
    <submittedName>
        <fullName evidence="2">CinA family protein</fullName>
    </submittedName>
</protein>